<dbReference type="Proteomes" id="UP001165121">
    <property type="component" value="Unassembled WGS sequence"/>
</dbReference>
<name>A0A9W6XMM3_9STRA</name>
<evidence type="ECO:0000256" key="1">
    <source>
        <dbReference type="SAM" id="MobiDB-lite"/>
    </source>
</evidence>
<sequence>MLLAVENDADFAEVTPTNTLNDNSIMMQMMRLLQLNQNLILQQQQQMVRGPRSPRQTWFAAAAYDGLGTAAPVLPASQNVPSSLPQTSFRGIHQGPDQFTQEGQVIDTRWSTRSAGTVAEDRDAPGCMNAVGNRTLNTNLNVNANETVAARTPVNWECLQRGRDVLDTLRTVSMEHPVLNKNEKTVTRLEPSVEPFGLTPLSGPPRVEHTSDKPTKHGPPSGKHLNEDRSLGMQAKEARYFEFGDLREDAESRGALGTLDKDASIAHVERVVAVVGLSDRSRQSRLSERRMDTLPECGDGSPPPHARLFPSEELDAVEEGAVSEIADEREEYD</sequence>
<dbReference type="AlphaFoldDB" id="A0A9W6XMM3"/>
<evidence type="ECO:0000313" key="2">
    <source>
        <dbReference type="EMBL" id="GMF41874.1"/>
    </source>
</evidence>
<keyword evidence="3" id="KW-1185">Reference proteome</keyword>
<feature type="region of interest" description="Disordered" evidence="1">
    <location>
        <begin position="280"/>
        <end position="308"/>
    </location>
</feature>
<feature type="compositionally biased region" description="Basic and acidic residues" evidence="1">
    <location>
        <begin position="280"/>
        <end position="293"/>
    </location>
</feature>
<gene>
    <name evidence="2" type="ORF">Pfra01_001344000</name>
</gene>
<reference evidence="2" key="1">
    <citation type="submission" date="2023-04" db="EMBL/GenBank/DDBJ databases">
        <title>Phytophthora fragariaefolia NBRC 109709.</title>
        <authorList>
            <person name="Ichikawa N."/>
            <person name="Sato H."/>
            <person name="Tonouchi N."/>
        </authorList>
    </citation>
    <scope>NUCLEOTIDE SEQUENCE</scope>
    <source>
        <strain evidence="2">NBRC 109709</strain>
    </source>
</reference>
<feature type="compositionally biased region" description="Basic and acidic residues" evidence="1">
    <location>
        <begin position="206"/>
        <end position="215"/>
    </location>
</feature>
<evidence type="ECO:0000313" key="3">
    <source>
        <dbReference type="Proteomes" id="UP001165121"/>
    </source>
</evidence>
<dbReference type="EMBL" id="BSXT01001384">
    <property type="protein sequence ID" value="GMF41874.1"/>
    <property type="molecule type" value="Genomic_DNA"/>
</dbReference>
<protein>
    <submittedName>
        <fullName evidence="2">Unnamed protein product</fullName>
    </submittedName>
</protein>
<accession>A0A9W6XMM3</accession>
<proteinExistence type="predicted"/>
<comment type="caution">
    <text evidence="2">The sequence shown here is derived from an EMBL/GenBank/DDBJ whole genome shotgun (WGS) entry which is preliminary data.</text>
</comment>
<organism evidence="2 3">
    <name type="scientific">Phytophthora fragariaefolia</name>
    <dbReference type="NCBI Taxonomy" id="1490495"/>
    <lineage>
        <taxon>Eukaryota</taxon>
        <taxon>Sar</taxon>
        <taxon>Stramenopiles</taxon>
        <taxon>Oomycota</taxon>
        <taxon>Peronosporomycetes</taxon>
        <taxon>Peronosporales</taxon>
        <taxon>Peronosporaceae</taxon>
        <taxon>Phytophthora</taxon>
    </lineage>
</organism>
<feature type="region of interest" description="Disordered" evidence="1">
    <location>
        <begin position="189"/>
        <end position="229"/>
    </location>
</feature>